<evidence type="ECO:0000256" key="2">
    <source>
        <dbReference type="SAM" id="Phobius"/>
    </source>
</evidence>
<name>A0A9D3X0J3_9SAUR</name>
<accession>A0A9D3X0J3</accession>
<keyword evidence="2" id="KW-1133">Transmembrane helix</keyword>
<feature type="region of interest" description="Disordered" evidence="1">
    <location>
        <begin position="88"/>
        <end position="113"/>
    </location>
</feature>
<keyword evidence="2" id="KW-0472">Membrane</keyword>
<reference evidence="3" key="1">
    <citation type="submission" date="2021-09" db="EMBL/GenBank/DDBJ databases">
        <title>The genome of Mauremys mutica provides insights into the evolution of semi-aquatic lifestyle.</title>
        <authorList>
            <person name="Gong S."/>
            <person name="Gao Y."/>
        </authorList>
    </citation>
    <scope>NUCLEOTIDE SEQUENCE</scope>
    <source>
        <strain evidence="3">MM-2020</strain>
        <tissue evidence="3">Muscle</tissue>
    </source>
</reference>
<organism evidence="3 4">
    <name type="scientific">Mauremys mutica</name>
    <name type="common">yellowpond turtle</name>
    <dbReference type="NCBI Taxonomy" id="74926"/>
    <lineage>
        <taxon>Eukaryota</taxon>
        <taxon>Metazoa</taxon>
        <taxon>Chordata</taxon>
        <taxon>Craniata</taxon>
        <taxon>Vertebrata</taxon>
        <taxon>Euteleostomi</taxon>
        <taxon>Archelosauria</taxon>
        <taxon>Testudinata</taxon>
        <taxon>Testudines</taxon>
        <taxon>Cryptodira</taxon>
        <taxon>Durocryptodira</taxon>
        <taxon>Testudinoidea</taxon>
        <taxon>Geoemydidae</taxon>
        <taxon>Geoemydinae</taxon>
        <taxon>Mauremys</taxon>
    </lineage>
</organism>
<gene>
    <name evidence="3" type="ORF">KIL84_007132</name>
</gene>
<evidence type="ECO:0000313" key="3">
    <source>
        <dbReference type="EMBL" id="KAH1171514.1"/>
    </source>
</evidence>
<dbReference type="EMBL" id="JAHDVG010000483">
    <property type="protein sequence ID" value="KAH1171514.1"/>
    <property type="molecule type" value="Genomic_DNA"/>
</dbReference>
<comment type="caution">
    <text evidence="3">The sequence shown here is derived from an EMBL/GenBank/DDBJ whole genome shotgun (WGS) entry which is preliminary data.</text>
</comment>
<dbReference type="Proteomes" id="UP000827986">
    <property type="component" value="Unassembled WGS sequence"/>
</dbReference>
<feature type="transmembrane region" description="Helical" evidence="2">
    <location>
        <begin position="57"/>
        <end position="80"/>
    </location>
</feature>
<keyword evidence="4" id="KW-1185">Reference proteome</keyword>
<feature type="compositionally biased region" description="Gly residues" evidence="1">
    <location>
        <begin position="103"/>
        <end position="113"/>
    </location>
</feature>
<keyword evidence="2" id="KW-0812">Transmembrane</keyword>
<sequence length="113" mass="11920">MLQPAPKKMGCSKPHPPPKNTMGCSNPLLNKLGWSKPHSPHRKGKGGEAGAPFPPHVLALAPCCCHVCIIYFNGVFAFLLNYCNKDSWETSSPGPAPPPPLGGPWGRLGTGAP</sequence>
<evidence type="ECO:0000256" key="1">
    <source>
        <dbReference type="SAM" id="MobiDB-lite"/>
    </source>
</evidence>
<proteinExistence type="predicted"/>
<evidence type="ECO:0000313" key="4">
    <source>
        <dbReference type="Proteomes" id="UP000827986"/>
    </source>
</evidence>
<protein>
    <submittedName>
        <fullName evidence="3">Uncharacterized protein</fullName>
    </submittedName>
</protein>
<feature type="region of interest" description="Disordered" evidence="1">
    <location>
        <begin position="1"/>
        <end position="51"/>
    </location>
</feature>
<dbReference type="AlphaFoldDB" id="A0A9D3X0J3"/>